<organism evidence="2 3">
    <name type="scientific">Artemisia annua</name>
    <name type="common">Sweet wormwood</name>
    <dbReference type="NCBI Taxonomy" id="35608"/>
    <lineage>
        <taxon>Eukaryota</taxon>
        <taxon>Viridiplantae</taxon>
        <taxon>Streptophyta</taxon>
        <taxon>Embryophyta</taxon>
        <taxon>Tracheophyta</taxon>
        <taxon>Spermatophyta</taxon>
        <taxon>Magnoliopsida</taxon>
        <taxon>eudicotyledons</taxon>
        <taxon>Gunneridae</taxon>
        <taxon>Pentapetalae</taxon>
        <taxon>asterids</taxon>
        <taxon>campanulids</taxon>
        <taxon>Asterales</taxon>
        <taxon>Asteraceae</taxon>
        <taxon>Asteroideae</taxon>
        <taxon>Anthemideae</taxon>
        <taxon>Artemisiinae</taxon>
        <taxon>Artemisia</taxon>
    </lineage>
</organism>
<dbReference type="Gene3D" id="1.10.8.60">
    <property type="match status" value="1"/>
</dbReference>
<dbReference type="GO" id="GO:0051228">
    <property type="term" value="P:mitotic spindle disassembly"/>
    <property type="evidence" value="ECO:0007669"/>
    <property type="project" value="TreeGrafter"/>
</dbReference>
<dbReference type="STRING" id="35608.A0A2U1P8F8"/>
<protein>
    <submittedName>
        <fullName evidence="2">CDC48-like protein</fullName>
    </submittedName>
</protein>
<keyword evidence="1" id="KW-1133">Transmembrane helix</keyword>
<dbReference type="SUPFAM" id="SSF52540">
    <property type="entry name" value="P-loop containing nucleoside triphosphate hydrolases"/>
    <property type="match status" value="1"/>
</dbReference>
<dbReference type="InterPro" id="IPR050168">
    <property type="entry name" value="AAA_ATPase_domain"/>
</dbReference>
<feature type="transmembrane region" description="Helical" evidence="1">
    <location>
        <begin position="107"/>
        <end position="125"/>
    </location>
</feature>
<dbReference type="GO" id="GO:0030970">
    <property type="term" value="P:retrograde protein transport, ER to cytosol"/>
    <property type="evidence" value="ECO:0007669"/>
    <property type="project" value="TreeGrafter"/>
</dbReference>
<name>A0A2U1P8F8_ARTAN</name>
<dbReference type="Proteomes" id="UP000245207">
    <property type="component" value="Unassembled WGS sequence"/>
</dbReference>
<evidence type="ECO:0000313" key="2">
    <source>
        <dbReference type="EMBL" id="PWA82017.1"/>
    </source>
</evidence>
<keyword evidence="1" id="KW-0812">Transmembrane</keyword>
<sequence>MTNYKPERQRAKQLVEQQFNRSDGKVRFPWERPGMEYGKLRKKSTTTYQYMYSLKKKECLERTANAFCTCVYERCCFLSPQIVFWLVYIILDLCALCFSQQNKIQQLLCFEIFVVGTFALWFPALKSCIIVCRVNSGHRAFILLELSKDRRRNLAIYKQRGSDGKVRFPWERPGVEYDKDATGRTLCSGLGASAPGFNDAGMGVVITDGYHAKDECSLVDVEQKLESHSQRANEKIEDVAKFQEIIQKFTAFITGLGASAPGFNDAGMGVVITDGYHAKDECSLVDVEQKLESHSQRANEKIEDVANFQEIIQKLTAFISRSRQEQDQTGMEMINRRCHTYDSLPETIDKTSAHWLMLNKNWNPIVKGLENVLRIFKEANEKIEDVANFQEIIQKLTAFISRSRQEEDQTGMFCLNGEMINRRCHTYDSLPETIDKPPGRLDQLIYIPLLDEDSRHNIFKTEMGKSPVAKDIDLRALAKYTQGFSGADIT</sequence>
<dbReference type="GO" id="GO:0016887">
    <property type="term" value="F:ATP hydrolysis activity"/>
    <property type="evidence" value="ECO:0007669"/>
    <property type="project" value="TreeGrafter"/>
</dbReference>
<dbReference type="GO" id="GO:0005829">
    <property type="term" value="C:cytosol"/>
    <property type="evidence" value="ECO:0007669"/>
    <property type="project" value="TreeGrafter"/>
</dbReference>
<dbReference type="GO" id="GO:0031593">
    <property type="term" value="F:polyubiquitin modification-dependent protein binding"/>
    <property type="evidence" value="ECO:0007669"/>
    <property type="project" value="TreeGrafter"/>
</dbReference>
<dbReference type="GO" id="GO:0005634">
    <property type="term" value="C:nucleus"/>
    <property type="evidence" value="ECO:0007669"/>
    <property type="project" value="TreeGrafter"/>
</dbReference>
<accession>A0A2U1P8F8</accession>
<proteinExistence type="predicted"/>
<dbReference type="EMBL" id="PKPP01001518">
    <property type="protein sequence ID" value="PWA82017.1"/>
    <property type="molecule type" value="Genomic_DNA"/>
</dbReference>
<gene>
    <name evidence="2" type="ORF">CTI12_AA181770</name>
</gene>
<dbReference type="GO" id="GO:0034098">
    <property type="term" value="C:VCP-NPL4-UFD1 AAA ATPase complex"/>
    <property type="evidence" value="ECO:0007669"/>
    <property type="project" value="TreeGrafter"/>
</dbReference>
<dbReference type="Gene3D" id="3.40.50.300">
    <property type="entry name" value="P-loop containing nucleotide triphosphate hydrolases"/>
    <property type="match status" value="1"/>
</dbReference>
<dbReference type="AlphaFoldDB" id="A0A2U1P8F8"/>
<keyword evidence="3" id="KW-1185">Reference proteome</keyword>
<evidence type="ECO:0000313" key="3">
    <source>
        <dbReference type="Proteomes" id="UP000245207"/>
    </source>
</evidence>
<dbReference type="InterPro" id="IPR027417">
    <property type="entry name" value="P-loop_NTPase"/>
</dbReference>
<reference evidence="2 3" key="1">
    <citation type="journal article" date="2018" name="Mol. Plant">
        <title>The genome of Artemisia annua provides insight into the evolution of Asteraceae family and artemisinin biosynthesis.</title>
        <authorList>
            <person name="Shen Q."/>
            <person name="Zhang L."/>
            <person name="Liao Z."/>
            <person name="Wang S."/>
            <person name="Yan T."/>
            <person name="Shi P."/>
            <person name="Liu M."/>
            <person name="Fu X."/>
            <person name="Pan Q."/>
            <person name="Wang Y."/>
            <person name="Lv Z."/>
            <person name="Lu X."/>
            <person name="Zhang F."/>
            <person name="Jiang W."/>
            <person name="Ma Y."/>
            <person name="Chen M."/>
            <person name="Hao X."/>
            <person name="Li L."/>
            <person name="Tang Y."/>
            <person name="Lv G."/>
            <person name="Zhou Y."/>
            <person name="Sun X."/>
            <person name="Brodelius P.E."/>
            <person name="Rose J.K.C."/>
            <person name="Tang K."/>
        </authorList>
    </citation>
    <scope>NUCLEOTIDE SEQUENCE [LARGE SCALE GENOMIC DNA]</scope>
    <source>
        <strain evidence="3">cv. Huhao1</strain>
        <tissue evidence="2">Leaf</tissue>
    </source>
</reference>
<keyword evidence="1" id="KW-0472">Membrane</keyword>
<dbReference type="GO" id="GO:0097352">
    <property type="term" value="P:autophagosome maturation"/>
    <property type="evidence" value="ECO:0007669"/>
    <property type="project" value="TreeGrafter"/>
</dbReference>
<comment type="caution">
    <text evidence="2">The sequence shown here is derived from an EMBL/GenBank/DDBJ whole genome shotgun (WGS) entry which is preliminary data.</text>
</comment>
<dbReference type="PANTHER" id="PTHR23077">
    <property type="entry name" value="AAA-FAMILY ATPASE"/>
    <property type="match status" value="1"/>
</dbReference>
<evidence type="ECO:0000256" key="1">
    <source>
        <dbReference type="SAM" id="Phobius"/>
    </source>
</evidence>
<dbReference type="PANTHER" id="PTHR23077:SF200">
    <property type="entry name" value="CELL DIVISION CONTROL PROTEIN 48 HOMOLOG E"/>
    <property type="match status" value="1"/>
</dbReference>